<comment type="caution">
    <text evidence="10">The sequence shown here is derived from an EMBL/GenBank/DDBJ whole genome shotgun (WGS) entry which is preliminary data.</text>
</comment>
<feature type="binding site" evidence="6">
    <location>
        <begin position="238"/>
        <end position="239"/>
    </location>
    <ligand>
        <name>L-ornithine</name>
        <dbReference type="ChEBI" id="CHEBI:46911"/>
    </ligand>
</feature>
<proteinExistence type="inferred from homology"/>
<feature type="binding site" evidence="6">
    <location>
        <position position="234"/>
    </location>
    <ligand>
        <name>L-ornithine</name>
        <dbReference type="ChEBI" id="CHEBI:46911"/>
    </ligand>
</feature>
<organism evidence="10 11">
    <name type="scientific">Helicobacter cappadocius</name>
    <dbReference type="NCBI Taxonomy" id="3063998"/>
    <lineage>
        <taxon>Bacteria</taxon>
        <taxon>Pseudomonadati</taxon>
        <taxon>Campylobacterota</taxon>
        <taxon>Epsilonproteobacteria</taxon>
        <taxon>Campylobacterales</taxon>
        <taxon>Helicobacteraceae</taxon>
        <taxon>Helicobacter</taxon>
    </lineage>
</organism>
<dbReference type="PANTHER" id="PTHR45753:SF3">
    <property type="entry name" value="ORNITHINE TRANSCARBAMYLASE, MITOCHONDRIAL"/>
    <property type="match status" value="1"/>
</dbReference>
<evidence type="ECO:0000313" key="9">
    <source>
        <dbReference type="EMBL" id="MDO7252369.1"/>
    </source>
</evidence>
<evidence type="ECO:0000256" key="3">
    <source>
        <dbReference type="ARBA" id="ARBA00013007"/>
    </source>
</evidence>
<dbReference type="PANTHER" id="PTHR45753">
    <property type="entry name" value="ORNITHINE CARBAMOYLTRANSFERASE, MITOCHONDRIAL"/>
    <property type="match status" value="1"/>
</dbReference>
<gene>
    <name evidence="10" type="primary">argF</name>
    <name evidence="9" type="ORF">Q5I04_00340</name>
    <name evidence="10" type="ORF">Q5I06_00340</name>
</gene>
<feature type="binding site" evidence="6">
    <location>
        <position position="302"/>
    </location>
    <ligand>
        <name>carbamoyl phosphate</name>
        <dbReference type="ChEBI" id="CHEBI:58228"/>
    </ligand>
</feature>
<reference evidence="9" key="2">
    <citation type="submission" date="2023-07" db="EMBL/GenBank/DDBJ databases">
        <authorList>
            <person name="Aydin F."/>
            <person name="Tarhane S."/>
            <person name="Saticioglu I.B."/>
            <person name="Karakaya E."/>
            <person name="Abay S."/>
            <person name="Guran O."/>
            <person name="Bozkurt E."/>
            <person name="Uzum N."/>
            <person name="Olgun K."/>
            <person name="Jablonski D."/>
        </authorList>
    </citation>
    <scope>NUCLEOTIDE SEQUENCE</scope>
    <source>
        <strain evidence="9">Faydin-H75</strain>
    </source>
</reference>
<dbReference type="GO" id="GO:0042450">
    <property type="term" value="P:L-arginine biosynthetic process via ornithine"/>
    <property type="evidence" value="ECO:0007669"/>
    <property type="project" value="UniProtKB-UniRule"/>
</dbReference>
<dbReference type="Pfam" id="PF00185">
    <property type="entry name" value="OTCace"/>
    <property type="match status" value="1"/>
</dbReference>
<dbReference type="HAMAP" id="MF_01109">
    <property type="entry name" value="OTCase"/>
    <property type="match status" value="1"/>
</dbReference>
<dbReference type="GO" id="GO:0005737">
    <property type="term" value="C:cytoplasm"/>
    <property type="evidence" value="ECO:0007669"/>
    <property type="project" value="UniProtKB-SubCell"/>
</dbReference>
<dbReference type="Pfam" id="PF02729">
    <property type="entry name" value="OTCace_N"/>
    <property type="match status" value="1"/>
</dbReference>
<evidence type="ECO:0000259" key="7">
    <source>
        <dbReference type="Pfam" id="PF00185"/>
    </source>
</evidence>
<dbReference type="RefSeq" id="WP_305516212.1">
    <property type="nucleotide sequence ID" value="NZ_JAUPEV010000001.1"/>
</dbReference>
<dbReference type="InterPro" id="IPR002292">
    <property type="entry name" value="Orn/put_carbamltrans"/>
</dbReference>
<dbReference type="InterPro" id="IPR036901">
    <property type="entry name" value="Asp/Orn_carbamoylTrfase_sf"/>
</dbReference>
<evidence type="ECO:0000259" key="8">
    <source>
        <dbReference type="Pfam" id="PF02729"/>
    </source>
</evidence>
<dbReference type="InterPro" id="IPR006131">
    <property type="entry name" value="Asp_carbamoyltransf_Asp/Orn-bd"/>
</dbReference>
<name>A0AA90TAV5_9HELI</name>
<dbReference type="AlphaFoldDB" id="A0AA90TAV5"/>
<keyword evidence="6" id="KW-0963">Cytoplasm</keyword>
<keyword evidence="12" id="KW-1185">Reference proteome</keyword>
<dbReference type="EC" id="2.1.3.3" evidence="3 6"/>
<dbReference type="GO" id="GO:0004585">
    <property type="term" value="F:ornithine carbamoyltransferase activity"/>
    <property type="evidence" value="ECO:0007669"/>
    <property type="project" value="UniProtKB-UniRule"/>
</dbReference>
<reference evidence="10 12" key="1">
    <citation type="submission" date="2023-07" db="EMBL/GenBank/DDBJ databases">
        <title>Unpublished Manusciprt.</title>
        <authorList>
            <person name="Aydin F."/>
            <person name="Tarhane S."/>
            <person name="Saticioglu I.B."/>
            <person name="Karakaya E."/>
            <person name="Abay S."/>
            <person name="Guran O."/>
            <person name="Bozkurt E."/>
            <person name="Uzum N."/>
            <person name="Olgun K."/>
            <person name="Jablonski D."/>
        </authorList>
    </citation>
    <scope>NUCLEOTIDE SEQUENCE</scope>
    <source>
        <strain evidence="12">faydin-H75</strain>
        <strain evidence="10">Faydin-H76</strain>
    </source>
</reference>
<comment type="pathway">
    <text evidence="1">Amino-acid biosynthesis; L-arginine biosynthesis; L-arginine from L-ornithine and carbamoyl phosphate: step 1/3.</text>
</comment>
<evidence type="ECO:0000313" key="11">
    <source>
        <dbReference type="Proteomes" id="UP001177258"/>
    </source>
</evidence>
<dbReference type="InterPro" id="IPR006130">
    <property type="entry name" value="Asp/Orn_carbamoylTrfase"/>
</dbReference>
<comment type="subcellular location">
    <subcellularLocation>
        <location evidence="6">Cytoplasm</location>
    </subcellularLocation>
</comment>
<dbReference type="GO" id="GO:0016597">
    <property type="term" value="F:amino acid binding"/>
    <property type="evidence" value="ECO:0007669"/>
    <property type="project" value="InterPro"/>
</dbReference>
<dbReference type="NCBIfam" id="NF001986">
    <property type="entry name" value="PRK00779.1"/>
    <property type="match status" value="1"/>
</dbReference>
<dbReference type="PRINTS" id="PR00102">
    <property type="entry name" value="OTCASE"/>
</dbReference>
<dbReference type="Proteomes" id="UP001240777">
    <property type="component" value="Unassembled WGS sequence"/>
</dbReference>
<feature type="binding site" evidence="6">
    <location>
        <begin position="51"/>
        <end position="54"/>
    </location>
    <ligand>
        <name>carbamoyl phosphate</name>
        <dbReference type="ChEBI" id="CHEBI:58228"/>
    </ligand>
</feature>
<accession>A0AA90TAV5</accession>
<dbReference type="EMBL" id="JAUYZK010000001">
    <property type="protein sequence ID" value="MDP2538236.1"/>
    <property type="molecule type" value="Genomic_DNA"/>
</dbReference>
<evidence type="ECO:0000256" key="2">
    <source>
        <dbReference type="ARBA" id="ARBA00007805"/>
    </source>
</evidence>
<evidence type="ECO:0000313" key="10">
    <source>
        <dbReference type="EMBL" id="MDP2538236.1"/>
    </source>
</evidence>
<feature type="binding site" evidence="6">
    <location>
        <position position="170"/>
    </location>
    <ligand>
        <name>L-ornithine</name>
        <dbReference type="ChEBI" id="CHEBI:46911"/>
    </ligand>
</feature>
<protein>
    <recommendedName>
        <fullName evidence="3 6">Ornithine carbamoyltransferase</fullName>
        <shortName evidence="6">OTCase</shortName>
        <ecNumber evidence="3 6">2.1.3.3</ecNumber>
    </recommendedName>
</protein>
<evidence type="ECO:0000256" key="4">
    <source>
        <dbReference type="ARBA" id="ARBA00022679"/>
    </source>
</evidence>
<dbReference type="PRINTS" id="PR00100">
    <property type="entry name" value="AOTCASE"/>
</dbReference>
<dbReference type="Proteomes" id="UP001177258">
    <property type="component" value="Unassembled WGS sequence"/>
</dbReference>
<dbReference type="InterPro" id="IPR006132">
    <property type="entry name" value="Asp/Orn_carbamoyltranf_P-bd"/>
</dbReference>
<dbReference type="GO" id="GO:0019240">
    <property type="term" value="P:citrulline biosynthetic process"/>
    <property type="evidence" value="ECO:0007669"/>
    <property type="project" value="TreeGrafter"/>
</dbReference>
<evidence type="ECO:0000256" key="6">
    <source>
        <dbReference type="HAMAP-Rule" id="MF_01109"/>
    </source>
</evidence>
<feature type="binding site" evidence="6">
    <location>
        <position position="78"/>
    </location>
    <ligand>
        <name>carbamoyl phosphate</name>
        <dbReference type="ChEBI" id="CHEBI:58228"/>
    </ligand>
</feature>
<evidence type="ECO:0000313" key="12">
    <source>
        <dbReference type="Proteomes" id="UP001240777"/>
    </source>
</evidence>
<dbReference type="SUPFAM" id="SSF53671">
    <property type="entry name" value="Aspartate/ornithine carbamoyltransferase"/>
    <property type="match status" value="1"/>
</dbReference>
<keyword evidence="4 6" id="KW-0808">Transferase</keyword>
<feature type="domain" description="Aspartate/ornithine carbamoyltransferase carbamoyl-P binding" evidence="8">
    <location>
        <begin position="2"/>
        <end position="142"/>
    </location>
</feature>
<dbReference type="Gene3D" id="3.40.50.1370">
    <property type="entry name" value="Aspartate/ornithine carbamoyltransferase"/>
    <property type="match status" value="2"/>
</dbReference>
<dbReference type="EMBL" id="JAUPEV010000001">
    <property type="protein sequence ID" value="MDO7252369.1"/>
    <property type="molecule type" value="Genomic_DNA"/>
</dbReference>
<dbReference type="PROSITE" id="PS00097">
    <property type="entry name" value="CARBAMOYLTRANSFERASE"/>
    <property type="match status" value="1"/>
</dbReference>
<comment type="catalytic activity">
    <reaction evidence="5 6">
        <text>carbamoyl phosphate + L-ornithine = L-citrulline + phosphate + H(+)</text>
        <dbReference type="Rhea" id="RHEA:19513"/>
        <dbReference type="ChEBI" id="CHEBI:15378"/>
        <dbReference type="ChEBI" id="CHEBI:43474"/>
        <dbReference type="ChEBI" id="CHEBI:46911"/>
        <dbReference type="ChEBI" id="CHEBI:57743"/>
        <dbReference type="ChEBI" id="CHEBI:58228"/>
        <dbReference type="EC" id="2.1.3.3"/>
    </reaction>
</comment>
<feature type="binding site" evidence="6">
    <location>
        <position position="102"/>
    </location>
    <ligand>
        <name>carbamoyl phosphate</name>
        <dbReference type="ChEBI" id="CHEBI:58228"/>
    </ligand>
</feature>
<dbReference type="InterPro" id="IPR024904">
    <property type="entry name" value="OTCase_ArgI"/>
</dbReference>
<evidence type="ECO:0000256" key="1">
    <source>
        <dbReference type="ARBA" id="ARBA00004975"/>
    </source>
</evidence>
<comment type="caution">
    <text evidence="6">Lacks conserved residue(s) required for the propagation of feature annotation.</text>
</comment>
<feature type="binding site" evidence="6">
    <location>
        <begin position="129"/>
        <end position="132"/>
    </location>
    <ligand>
        <name>carbamoyl phosphate</name>
        <dbReference type="ChEBI" id="CHEBI:58228"/>
    </ligand>
</feature>
<feature type="domain" description="Aspartate/ornithine carbamoyltransferase Asp/Orn-binding" evidence="7">
    <location>
        <begin position="161"/>
        <end position="313"/>
    </location>
</feature>
<dbReference type="FunFam" id="3.40.50.1370:FF:000008">
    <property type="entry name" value="Ornithine carbamoyltransferase"/>
    <property type="match status" value="1"/>
</dbReference>
<comment type="similarity">
    <text evidence="2 6">Belongs to the aspartate/ornithine carbamoyltransferase superfamily. OTCase family.</text>
</comment>
<reference evidence="9 11" key="3">
    <citation type="journal article" date="2024" name="Syst. Appl. Microbiol.">
        <title>Helicobacter cappadocius sp. nov., from lizards: The first psychrotrophic Helicobacter species.</title>
        <authorList>
            <person name="Aydin F."/>
            <person name="Tarhane S."/>
            <person name="Karakaya E."/>
            <person name="Abay S."/>
            <person name="Kayman T."/>
            <person name="Guran O."/>
            <person name="Bozkurt E."/>
            <person name="Uzum N."/>
            <person name="Avci A."/>
            <person name="Olgun K."/>
            <person name="Jablonski D."/>
            <person name="Guran C."/>
            <person name="Burcin Saticioglu I."/>
        </authorList>
    </citation>
    <scope>NUCLEOTIDE SEQUENCE [LARGE SCALE GENOMIC DNA]</scope>
    <source>
        <strain evidence="9">Faydin-H75</strain>
        <strain evidence="11">faydin-H76</strain>
    </source>
</reference>
<sequence>MRHFLTLKDFTKEEILDIVDIAISIKKDFLQGKSTPLMKDKILAMIFEKNSTRTRVSFEAGIYQLGGMGMFLSSKDIQLGRGEPIKDSARAIGSMVDMIMLRTYAQERLEEFAAYSPVPVISGLSDLFHPAQLITDYLTMIECGIYLQDRRYDNLHIATPKVAYIGDGNNMANSWLMLASKLGFDISIASPDGYMPDTKVLEDAMKFAQISGAKITITHSPKEAVQGSNVVTTDTWASMGQEDEKEERKKVFKDYCVNDDLMSLADKNAIFLHCFPAYRDQEVTDSVVEGHQSRVFKEAQNRLHAQKGIMVWLHQNRI</sequence>
<dbReference type="NCBIfam" id="TIGR00658">
    <property type="entry name" value="orni_carb_tr"/>
    <property type="match status" value="1"/>
</dbReference>
<evidence type="ECO:0000256" key="5">
    <source>
        <dbReference type="ARBA" id="ARBA00048772"/>
    </source>
</evidence>